<dbReference type="GO" id="GO:0008360">
    <property type="term" value="P:regulation of cell shape"/>
    <property type="evidence" value="ECO:0007669"/>
    <property type="project" value="UniProtKB-KW"/>
</dbReference>
<comment type="caution">
    <text evidence="11">The sequence shown here is derived from an EMBL/GenBank/DDBJ whole genome shotgun (WGS) entry which is preliminary data.</text>
</comment>
<evidence type="ECO:0000313" key="12">
    <source>
        <dbReference type="Proteomes" id="UP000318422"/>
    </source>
</evidence>
<gene>
    <name evidence="7 11" type="primary">murD</name>
    <name evidence="11" type="ORF">ZRA01_28300</name>
</gene>
<evidence type="ECO:0000256" key="8">
    <source>
        <dbReference type="RuleBase" id="RU003664"/>
    </source>
</evidence>
<sequence>MARPELTLVLGLGESGLAMARWLARQGVALRVADSRETPPGVERLRAEAPAAEIITGPFADSLLDGVSRLAISPGLDPRQPLVEAARARGIPVIGEMDLFAQTLRDLGVRETTRLIAITGTNGKTTTTTLVGEMLRGVGLDGVVAGNISPATLDVVMARQDAGEPMPQAWALELSSFQLETGPALGAASATVLNVTDDHLDRYAGLDDYAATKAAVFAGEGVQVLNRDDARVMAMALPGRRVFTFGLDAPAGPDDFGVLDVDGDEWLARGSEPLVKRSEMQLAGSHNVANALAALALCEAAGLPRAGLIAALKAFRGLPHRVEKVAERADGVTYYDDSKGTNVGATVAALEGLRRKVVLIAGGDGKGQDFSPLKAAFARYARAVVLIGRDAAAIEAAVVGSGVELVHAADMDAAVLLADARAQAADVVLLSPACASLDMFRNYAHRAQVFIDAVKRLPGVRPA</sequence>
<keyword evidence="7 8" id="KW-0133">Cell shape</keyword>
<proteinExistence type="inferred from homology"/>
<comment type="pathway">
    <text evidence="2 7 8">Cell wall biogenesis; peptidoglycan biosynthesis.</text>
</comment>
<comment type="subcellular location">
    <subcellularLocation>
        <location evidence="1 7 8">Cytoplasm</location>
    </subcellularLocation>
</comment>
<evidence type="ECO:0000256" key="5">
    <source>
        <dbReference type="ARBA" id="ARBA00022741"/>
    </source>
</evidence>
<keyword evidence="3 7" id="KW-0963">Cytoplasm</keyword>
<dbReference type="EMBL" id="BJNV01000052">
    <property type="protein sequence ID" value="GEC96757.1"/>
    <property type="molecule type" value="Genomic_DNA"/>
</dbReference>
<accession>A0A4Y4D0E9</accession>
<feature type="binding site" evidence="7">
    <location>
        <begin position="120"/>
        <end position="126"/>
    </location>
    <ligand>
        <name>ATP</name>
        <dbReference type="ChEBI" id="CHEBI:30616"/>
    </ligand>
</feature>
<comment type="function">
    <text evidence="7 8">Cell wall formation. Catalyzes the addition of glutamate to the nucleotide precursor UDP-N-acetylmuramoyl-L-alanine (UMA).</text>
</comment>
<dbReference type="GO" id="GO:0051301">
    <property type="term" value="P:cell division"/>
    <property type="evidence" value="ECO:0007669"/>
    <property type="project" value="UniProtKB-KW"/>
</dbReference>
<dbReference type="Gene3D" id="3.40.1190.10">
    <property type="entry name" value="Mur-like, catalytic domain"/>
    <property type="match status" value="1"/>
</dbReference>
<dbReference type="NCBIfam" id="TIGR01087">
    <property type="entry name" value="murD"/>
    <property type="match status" value="1"/>
</dbReference>
<evidence type="ECO:0000259" key="10">
    <source>
        <dbReference type="Pfam" id="PF08245"/>
    </source>
</evidence>
<evidence type="ECO:0000256" key="7">
    <source>
        <dbReference type="HAMAP-Rule" id="MF_00639"/>
    </source>
</evidence>
<dbReference type="InterPro" id="IPR036615">
    <property type="entry name" value="Mur_ligase_C_dom_sf"/>
</dbReference>
<dbReference type="Pfam" id="PF08245">
    <property type="entry name" value="Mur_ligase_M"/>
    <property type="match status" value="1"/>
</dbReference>
<evidence type="ECO:0000313" key="11">
    <source>
        <dbReference type="EMBL" id="GEC96757.1"/>
    </source>
</evidence>
<organism evidence="11 12">
    <name type="scientific">Zoogloea ramigera</name>
    <dbReference type="NCBI Taxonomy" id="350"/>
    <lineage>
        <taxon>Bacteria</taxon>
        <taxon>Pseudomonadati</taxon>
        <taxon>Pseudomonadota</taxon>
        <taxon>Betaproteobacteria</taxon>
        <taxon>Rhodocyclales</taxon>
        <taxon>Zoogloeaceae</taxon>
        <taxon>Zoogloea</taxon>
    </lineage>
</organism>
<dbReference type="SUPFAM" id="SSF53623">
    <property type="entry name" value="MurD-like peptide ligases, catalytic domain"/>
    <property type="match status" value="1"/>
</dbReference>
<dbReference type="Pfam" id="PF21799">
    <property type="entry name" value="MurD-like_N"/>
    <property type="match status" value="1"/>
</dbReference>
<dbReference type="GO" id="GO:0005524">
    <property type="term" value="F:ATP binding"/>
    <property type="evidence" value="ECO:0007669"/>
    <property type="project" value="UniProtKB-UniRule"/>
</dbReference>
<dbReference type="AlphaFoldDB" id="A0A4Y4D0E9"/>
<dbReference type="InterPro" id="IPR004101">
    <property type="entry name" value="Mur_ligase_C"/>
</dbReference>
<keyword evidence="5 7" id="KW-0547">Nucleotide-binding</keyword>
<evidence type="ECO:0000256" key="4">
    <source>
        <dbReference type="ARBA" id="ARBA00022598"/>
    </source>
</evidence>
<evidence type="ECO:0000256" key="6">
    <source>
        <dbReference type="ARBA" id="ARBA00022840"/>
    </source>
</evidence>
<dbReference type="GO" id="GO:0005737">
    <property type="term" value="C:cytoplasm"/>
    <property type="evidence" value="ECO:0007669"/>
    <property type="project" value="UniProtKB-SubCell"/>
</dbReference>
<feature type="domain" description="Mur ligase C-terminal" evidence="9">
    <location>
        <begin position="320"/>
        <end position="434"/>
    </location>
</feature>
<dbReference type="Gene3D" id="3.90.190.20">
    <property type="entry name" value="Mur ligase, C-terminal domain"/>
    <property type="match status" value="1"/>
</dbReference>
<name>A0A4Y4D0E9_ZOORA</name>
<dbReference type="GO" id="GO:0008764">
    <property type="term" value="F:UDP-N-acetylmuramoylalanine-D-glutamate ligase activity"/>
    <property type="evidence" value="ECO:0007669"/>
    <property type="project" value="UniProtKB-UniRule"/>
</dbReference>
<dbReference type="PANTHER" id="PTHR43692">
    <property type="entry name" value="UDP-N-ACETYLMURAMOYLALANINE--D-GLUTAMATE LIGASE"/>
    <property type="match status" value="1"/>
</dbReference>
<dbReference type="GO" id="GO:0009252">
    <property type="term" value="P:peptidoglycan biosynthetic process"/>
    <property type="evidence" value="ECO:0007669"/>
    <property type="project" value="UniProtKB-UniRule"/>
</dbReference>
<dbReference type="HAMAP" id="MF_00639">
    <property type="entry name" value="MurD"/>
    <property type="match status" value="1"/>
</dbReference>
<dbReference type="Pfam" id="PF02875">
    <property type="entry name" value="Mur_ligase_C"/>
    <property type="match status" value="1"/>
</dbReference>
<keyword evidence="6 7" id="KW-0067">ATP-binding</keyword>
<keyword evidence="7 8" id="KW-0132">Cell division</keyword>
<evidence type="ECO:0000256" key="1">
    <source>
        <dbReference type="ARBA" id="ARBA00004496"/>
    </source>
</evidence>
<dbReference type="UniPathway" id="UPA00219"/>
<comment type="catalytic activity">
    <reaction evidence="7 8">
        <text>UDP-N-acetyl-alpha-D-muramoyl-L-alanine + D-glutamate + ATP = UDP-N-acetyl-alpha-D-muramoyl-L-alanyl-D-glutamate + ADP + phosphate + H(+)</text>
        <dbReference type="Rhea" id="RHEA:16429"/>
        <dbReference type="ChEBI" id="CHEBI:15378"/>
        <dbReference type="ChEBI" id="CHEBI:29986"/>
        <dbReference type="ChEBI" id="CHEBI:30616"/>
        <dbReference type="ChEBI" id="CHEBI:43474"/>
        <dbReference type="ChEBI" id="CHEBI:83898"/>
        <dbReference type="ChEBI" id="CHEBI:83900"/>
        <dbReference type="ChEBI" id="CHEBI:456216"/>
        <dbReference type="EC" id="6.3.2.9"/>
    </reaction>
</comment>
<dbReference type="PANTHER" id="PTHR43692:SF1">
    <property type="entry name" value="UDP-N-ACETYLMURAMOYLALANINE--D-GLUTAMATE LIGASE"/>
    <property type="match status" value="1"/>
</dbReference>
<dbReference type="SUPFAM" id="SSF53244">
    <property type="entry name" value="MurD-like peptide ligases, peptide-binding domain"/>
    <property type="match status" value="1"/>
</dbReference>
<dbReference type="RefSeq" id="WP_141353387.1">
    <property type="nucleotide sequence ID" value="NZ_BJNV01000052.1"/>
</dbReference>
<keyword evidence="7 8" id="KW-0573">Peptidoglycan synthesis</keyword>
<dbReference type="EC" id="6.3.2.9" evidence="7 8"/>
<feature type="domain" description="Mur ligase central" evidence="10">
    <location>
        <begin position="118"/>
        <end position="297"/>
    </location>
</feature>
<dbReference type="Proteomes" id="UP000318422">
    <property type="component" value="Unassembled WGS sequence"/>
</dbReference>
<keyword evidence="4 7" id="KW-0436">Ligase</keyword>
<evidence type="ECO:0000259" key="9">
    <source>
        <dbReference type="Pfam" id="PF02875"/>
    </source>
</evidence>
<dbReference type="InterPro" id="IPR005762">
    <property type="entry name" value="MurD"/>
</dbReference>
<comment type="similarity">
    <text evidence="7">Belongs to the MurCDEF family.</text>
</comment>
<dbReference type="InterPro" id="IPR036565">
    <property type="entry name" value="Mur-like_cat_sf"/>
</dbReference>
<dbReference type="SUPFAM" id="SSF51984">
    <property type="entry name" value="MurCD N-terminal domain"/>
    <property type="match status" value="1"/>
</dbReference>
<dbReference type="GO" id="GO:0071555">
    <property type="term" value="P:cell wall organization"/>
    <property type="evidence" value="ECO:0007669"/>
    <property type="project" value="UniProtKB-KW"/>
</dbReference>
<reference evidence="11 12" key="1">
    <citation type="submission" date="2019-06" db="EMBL/GenBank/DDBJ databases">
        <title>Whole genome shotgun sequence of Zoogloea ramigera NBRC 15342.</title>
        <authorList>
            <person name="Hosoyama A."/>
            <person name="Uohara A."/>
            <person name="Ohji S."/>
            <person name="Ichikawa N."/>
        </authorList>
    </citation>
    <scope>NUCLEOTIDE SEQUENCE [LARGE SCALE GENOMIC DNA]</scope>
    <source>
        <strain evidence="11 12">NBRC 15342</strain>
    </source>
</reference>
<protein>
    <recommendedName>
        <fullName evidence="7 8">UDP-N-acetylmuramoylalanine--D-glutamate ligase</fullName>
        <ecNumber evidence="7 8">6.3.2.9</ecNumber>
    </recommendedName>
    <alternativeName>
        <fullName evidence="7">D-glutamic acid-adding enzyme</fullName>
    </alternativeName>
    <alternativeName>
        <fullName evidence="7">UDP-N-acetylmuramoyl-L-alanyl-D-glutamate synthetase</fullName>
    </alternativeName>
</protein>
<evidence type="ECO:0000256" key="3">
    <source>
        <dbReference type="ARBA" id="ARBA00022490"/>
    </source>
</evidence>
<dbReference type="Gene3D" id="3.40.50.720">
    <property type="entry name" value="NAD(P)-binding Rossmann-like Domain"/>
    <property type="match status" value="1"/>
</dbReference>
<keyword evidence="7 8" id="KW-0131">Cell cycle</keyword>
<dbReference type="OrthoDB" id="9809796at2"/>
<dbReference type="InterPro" id="IPR013221">
    <property type="entry name" value="Mur_ligase_cen"/>
</dbReference>
<evidence type="ECO:0000256" key="2">
    <source>
        <dbReference type="ARBA" id="ARBA00004752"/>
    </source>
</evidence>
<keyword evidence="12" id="KW-1185">Reference proteome</keyword>
<keyword evidence="7 8" id="KW-0961">Cell wall biogenesis/degradation</keyword>